<evidence type="ECO:0000313" key="3">
    <source>
        <dbReference type="Proteomes" id="UP001500466"/>
    </source>
</evidence>
<evidence type="ECO:0000313" key="2">
    <source>
        <dbReference type="EMBL" id="GAA4962503.1"/>
    </source>
</evidence>
<accession>A0ABP9H6V2</accession>
<dbReference type="EMBL" id="BAABHS010000008">
    <property type="protein sequence ID" value="GAA4962503.1"/>
    <property type="molecule type" value="Genomic_DNA"/>
</dbReference>
<keyword evidence="3" id="KW-1185">Reference proteome</keyword>
<gene>
    <name evidence="2" type="ORF">GCM10023205_27870</name>
</gene>
<name>A0ABP9H6V2_9ACTN</name>
<evidence type="ECO:0000256" key="1">
    <source>
        <dbReference type="SAM" id="MobiDB-lite"/>
    </source>
</evidence>
<protein>
    <submittedName>
        <fullName evidence="2">Uncharacterized protein</fullName>
    </submittedName>
</protein>
<feature type="region of interest" description="Disordered" evidence="1">
    <location>
        <begin position="1"/>
        <end position="69"/>
    </location>
</feature>
<dbReference type="Proteomes" id="UP001500466">
    <property type="component" value="Unassembled WGS sequence"/>
</dbReference>
<proteinExistence type="predicted"/>
<sequence>MYRVEQGEPFRGRPVPGGPTAGEERDAPGGDRTSGRGSGGHSGTADPDAGAEPGGGGGPLVAPRLIHVP</sequence>
<feature type="compositionally biased region" description="Basic and acidic residues" evidence="1">
    <location>
        <begin position="1"/>
        <end position="11"/>
    </location>
</feature>
<comment type="caution">
    <text evidence="2">The sequence shown here is derived from an EMBL/GenBank/DDBJ whole genome shotgun (WGS) entry which is preliminary data.</text>
</comment>
<reference evidence="3" key="1">
    <citation type="journal article" date="2019" name="Int. J. Syst. Evol. Microbiol.">
        <title>The Global Catalogue of Microorganisms (GCM) 10K type strain sequencing project: providing services to taxonomists for standard genome sequencing and annotation.</title>
        <authorList>
            <consortium name="The Broad Institute Genomics Platform"/>
            <consortium name="The Broad Institute Genome Sequencing Center for Infectious Disease"/>
            <person name="Wu L."/>
            <person name="Ma J."/>
        </authorList>
    </citation>
    <scope>NUCLEOTIDE SEQUENCE [LARGE SCALE GENOMIC DNA]</scope>
    <source>
        <strain evidence="3">JCM 17986</strain>
    </source>
</reference>
<organism evidence="2 3">
    <name type="scientific">Yinghuangia aomiensis</name>
    <dbReference type="NCBI Taxonomy" id="676205"/>
    <lineage>
        <taxon>Bacteria</taxon>
        <taxon>Bacillati</taxon>
        <taxon>Actinomycetota</taxon>
        <taxon>Actinomycetes</taxon>
        <taxon>Kitasatosporales</taxon>
        <taxon>Streptomycetaceae</taxon>
        <taxon>Yinghuangia</taxon>
    </lineage>
</organism>